<dbReference type="VEuPathDB" id="TrichDB:TVAGG3_0887790"/>
<gene>
    <name evidence="2" type="ORF">TVAG_334210</name>
</gene>
<reference evidence="2" key="1">
    <citation type="submission" date="2006-10" db="EMBL/GenBank/DDBJ databases">
        <authorList>
            <person name="Amadeo P."/>
            <person name="Zhao Q."/>
            <person name="Wortman J."/>
            <person name="Fraser-Liggett C."/>
            <person name="Carlton J."/>
        </authorList>
    </citation>
    <scope>NUCLEOTIDE SEQUENCE</scope>
    <source>
        <strain evidence="2">G3</strain>
    </source>
</reference>
<reference evidence="2" key="2">
    <citation type="journal article" date="2007" name="Science">
        <title>Draft genome sequence of the sexually transmitted pathogen Trichomonas vaginalis.</title>
        <authorList>
            <person name="Carlton J.M."/>
            <person name="Hirt R.P."/>
            <person name="Silva J.C."/>
            <person name="Delcher A.L."/>
            <person name="Schatz M."/>
            <person name="Zhao Q."/>
            <person name="Wortman J.R."/>
            <person name="Bidwell S.L."/>
            <person name="Alsmark U.C.M."/>
            <person name="Besteiro S."/>
            <person name="Sicheritz-Ponten T."/>
            <person name="Noel C.J."/>
            <person name="Dacks J.B."/>
            <person name="Foster P.G."/>
            <person name="Simillion C."/>
            <person name="Van de Peer Y."/>
            <person name="Miranda-Saavedra D."/>
            <person name="Barton G.J."/>
            <person name="Westrop G.D."/>
            <person name="Mueller S."/>
            <person name="Dessi D."/>
            <person name="Fiori P.L."/>
            <person name="Ren Q."/>
            <person name="Paulsen I."/>
            <person name="Zhang H."/>
            <person name="Bastida-Corcuera F.D."/>
            <person name="Simoes-Barbosa A."/>
            <person name="Brown M.T."/>
            <person name="Hayes R.D."/>
            <person name="Mukherjee M."/>
            <person name="Okumura C.Y."/>
            <person name="Schneider R."/>
            <person name="Smith A.J."/>
            <person name="Vanacova S."/>
            <person name="Villalvazo M."/>
            <person name="Haas B.J."/>
            <person name="Pertea M."/>
            <person name="Feldblyum T.V."/>
            <person name="Utterback T.R."/>
            <person name="Shu C.L."/>
            <person name="Osoegawa K."/>
            <person name="de Jong P.J."/>
            <person name="Hrdy I."/>
            <person name="Horvathova L."/>
            <person name="Zubacova Z."/>
            <person name="Dolezal P."/>
            <person name="Malik S.B."/>
            <person name="Logsdon J.M. Jr."/>
            <person name="Henze K."/>
            <person name="Gupta A."/>
            <person name="Wang C.C."/>
            <person name="Dunne R.L."/>
            <person name="Upcroft J.A."/>
            <person name="Upcroft P."/>
            <person name="White O."/>
            <person name="Salzberg S.L."/>
            <person name="Tang P."/>
            <person name="Chiu C.-H."/>
            <person name="Lee Y.-S."/>
            <person name="Embley T.M."/>
            <person name="Coombs G.H."/>
            <person name="Mottram J.C."/>
            <person name="Tachezy J."/>
            <person name="Fraser-Liggett C.M."/>
            <person name="Johnson P.J."/>
        </authorList>
    </citation>
    <scope>NUCLEOTIDE SEQUENCE [LARGE SCALE GENOMIC DNA]</scope>
    <source>
        <strain evidence="2">G3</strain>
    </source>
</reference>
<dbReference type="Proteomes" id="UP000001542">
    <property type="component" value="Unassembled WGS sequence"/>
</dbReference>
<name>A2EIC7_TRIV3</name>
<dbReference type="AlphaFoldDB" id="A2EIC7"/>
<evidence type="ECO:0000256" key="1">
    <source>
        <dbReference type="SAM" id="Phobius"/>
    </source>
</evidence>
<proteinExistence type="predicted"/>
<feature type="transmembrane region" description="Helical" evidence="1">
    <location>
        <begin position="234"/>
        <end position="260"/>
    </location>
</feature>
<dbReference type="VEuPathDB" id="TrichDB:TVAG_334210"/>
<organism evidence="2 3">
    <name type="scientific">Trichomonas vaginalis (strain ATCC PRA-98 / G3)</name>
    <dbReference type="NCBI Taxonomy" id="412133"/>
    <lineage>
        <taxon>Eukaryota</taxon>
        <taxon>Metamonada</taxon>
        <taxon>Parabasalia</taxon>
        <taxon>Trichomonadida</taxon>
        <taxon>Trichomonadidae</taxon>
        <taxon>Trichomonas</taxon>
    </lineage>
</organism>
<keyword evidence="1" id="KW-0812">Transmembrane</keyword>
<keyword evidence="3" id="KW-1185">Reference proteome</keyword>
<dbReference type="SMR" id="A2EIC7"/>
<dbReference type="KEGG" id="tva:4765502"/>
<protein>
    <submittedName>
        <fullName evidence="2">Uncharacterized protein</fullName>
    </submittedName>
</protein>
<evidence type="ECO:0000313" key="2">
    <source>
        <dbReference type="EMBL" id="EAY07609.1"/>
    </source>
</evidence>
<sequence length="277" mass="31325">MFFPFLFESFITFENFTILANQNYTLENIPNITSYIFAENSNNLTITTNGTEVLVPGKSFSSKNVNSILSDVNTTIYKWNINSSYCTGPIYEFSTPQLFYLETEFIKPTKENHGSCLFLSNFNPQGSVSISLFKMSSSISIYQVDEHNNVTLFGECGDQNCDKVKLKGKPFMIRFNNLPEFTYLDMYAKLDVLDPNVKCQNNPIVQYSGDQCFKTEFQYLDSAFMCTDSKDHKIGVIVVLSVLAAVVLMIVAIVLVICFVEKSSDSKKDSLHLDIIP</sequence>
<dbReference type="RefSeq" id="XP_001319832.1">
    <property type="nucleotide sequence ID" value="XM_001319797.1"/>
</dbReference>
<dbReference type="InParanoid" id="A2EIC7"/>
<accession>A2EIC7</accession>
<keyword evidence="1" id="KW-1133">Transmembrane helix</keyword>
<dbReference type="EMBL" id="DS113396">
    <property type="protein sequence ID" value="EAY07609.1"/>
    <property type="molecule type" value="Genomic_DNA"/>
</dbReference>
<keyword evidence="1" id="KW-0472">Membrane</keyword>
<evidence type="ECO:0000313" key="3">
    <source>
        <dbReference type="Proteomes" id="UP000001542"/>
    </source>
</evidence>